<proteinExistence type="predicted"/>
<name>A0A645JJ29_9ZZZZ</name>
<evidence type="ECO:0000256" key="1">
    <source>
        <dbReference type="ARBA" id="ARBA00004651"/>
    </source>
</evidence>
<keyword evidence="3" id="KW-1003">Cell membrane</keyword>
<organism evidence="8">
    <name type="scientific">bioreactor metagenome</name>
    <dbReference type="NCBI Taxonomy" id="1076179"/>
    <lineage>
        <taxon>unclassified sequences</taxon>
        <taxon>metagenomes</taxon>
        <taxon>ecological metagenomes</taxon>
    </lineage>
</organism>
<comment type="caution">
    <text evidence="8">The sequence shown here is derived from an EMBL/GenBank/DDBJ whole genome shotgun (WGS) entry which is preliminary data.</text>
</comment>
<evidence type="ECO:0000256" key="2">
    <source>
        <dbReference type="ARBA" id="ARBA00022448"/>
    </source>
</evidence>
<dbReference type="EMBL" id="VSSQ01142872">
    <property type="protein sequence ID" value="MPN63436.1"/>
    <property type="molecule type" value="Genomic_DNA"/>
</dbReference>
<evidence type="ECO:0000256" key="7">
    <source>
        <dbReference type="SAM" id="Phobius"/>
    </source>
</evidence>
<feature type="transmembrane region" description="Helical" evidence="7">
    <location>
        <begin position="97"/>
        <end position="118"/>
    </location>
</feature>
<dbReference type="PANTHER" id="PTHR43549:SF2">
    <property type="entry name" value="MULTIDRUG RESISTANCE PROTEIN NORM-RELATED"/>
    <property type="match status" value="1"/>
</dbReference>
<feature type="transmembrane region" description="Helical" evidence="7">
    <location>
        <begin position="45"/>
        <end position="65"/>
    </location>
</feature>
<evidence type="ECO:0000256" key="6">
    <source>
        <dbReference type="ARBA" id="ARBA00023136"/>
    </source>
</evidence>
<keyword evidence="4 7" id="KW-0812">Transmembrane</keyword>
<comment type="subcellular location">
    <subcellularLocation>
        <location evidence="1">Cell membrane</location>
        <topology evidence="1">Multi-pass membrane protein</topology>
    </subcellularLocation>
</comment>
<protein>
    <recommendedName>
        <fullName evidence="9">Multidrug export protein MepA</fullName>
    </recommendedName>
</protein>
<evidence type="ECO:0000313" key="8">
    <source>
        <dbReference type="EMBL" id="MPN63436.1"/>
    </source>
</evidence>
<evidence type="ECO:0000256" key="5">
    <source>
        <dbReference type="ARBA" id="ARBA00022989"/>
    </source>
</evidence>
<gene>
    <name evidence="8" type="ORF">SDC9_211195</name>
</gene>
<feature type="transmembrane region" description="Helical" evidence="7">
    <location>
        <begin position="72"/>
        <end position="91"/>
    </location>
</feature>
<dbReference type="PANTHER" id="PTHR43549">
    <property type="entry name" value="MULTIDRUG RESISTANCE PROTEIN YPNP-RELATED"/>
    <property type="match status" value="1"/>
</dbReference>
<dbReference type="GO" id="GO:0005886">
    <property type="term" value="C:plasma membrane"/>
    <property type="evidence" value="ECO:0007669"/>
    <property type="project" value="UniProtKB-SubCell"/>
</dbReference>
<keyword evidence="6 7" id="KW-0472">Membrane</keyword>
<dbReference type="InterPro" id="IPR052031">
    <property type="entry name" value="Membrane_Transporter-Flippase"/>
</dbReference>
<keyword evidence="5 7" id="KW-1133">Transmembrane helix</keyword>
<evidence type="ECO:0008006" key="9">
    <source>
        <dbReference type="Google" id="ProtNLM"/>
    </source>
</evidence>
<reference evidence="8" key="1">
    <citation type="submission" date="2019-08" db="EMBL/GenBank/DDBJ databases">
        <authorList>
            <person name="Kucharzyk K."/>
            <person name="Murdoch R.W."/>
            <person name="Higgins S."/>
            <person name="Loffler F."/>
        </authorList>
    </citation>
    <scope>NUCLEOTIDE SEQUENCE</scope>
</reference>
<sequence>MLISGLTVYAAVMSVLFHFYAMEICTMYTSDPQVIYYGSFMLRYYNISLINQGAYNVLLVMLQAFGRNRDSMMVSLARGAFFYIPIVYILPRLYGEIGIYLAQPLADWLTVFTILFISRNIIKELLWKTKKAQ</sequence>
<dbReference type="AlphaFoldDB" id="A0A645JJ29"/>
<keyword evidence="2" id="KW-0813">Transport</keyword>
<evidence type="ECO:0000256" key="4">
    <source>
        <dbReference type="ARBA" id="ARBA00022692"/>
    </source>
</evidence>
<accession>A0A645JJ29</accession>
<evidence type="ECO:0000256" key="3">
    <source>
        <dbReference type="ARBA" id="ARBA00022475"/>
    </source>
</evidence>